<sequence>MIKHVLTAVIAGLLAGCTAFAQEKNGNNAYVWYENGVPKKAWVDPEVVAEFGDREESVSRPYAKYDGVRIWKKEDQAVTRAKSEGRVSPVLRDSPDGPMRALPGNVVVQLDPKWSDADVNAWLAQNRLTEVRRLAFGKNILIVGAPPGLAALDLANRLQQSGTVVFSEPEWWMPVRQR</sequence>
<dbReference type="AlphaFoldDB" id="A0A239G559"/>
<name>A0A239G559_9BURK</name>
<dbReference type="PROSITE" id="PS51257">
    <property type="entry name" value="PROKAR_LIPOPROTEIN"/>
    <property type="match status" value="1"/>
</dbReference>
<dbReference type="OrthoDB" id="8912181at2"/>
<dbReference type="EMBL" id="FZOT01000004">
    <property type="protein sequence ID" value="SNS64456.1"/>
    <property type="molecule type" value="Genomic_DNA"/>
</dbReference>
<evidence type="ECO:0000256" key="1">
    <source>
        <dbReference type="SAM" id="SignalP"/>
    </source>
</evidence>
<keyword evidence="1" id="KW-0732">Signal</keyword>
<accession>A0A239G559</accession>
<keyword evidence="3" id="KW-1185">Reference proteome</keyword>
<evidence type="ECO:0000313" key="2">
    <source>
        <dbReference type="EMBL" id="SNS64456.1"/>
    </source>
</evidence>
<gene>
    <name evidence="2" type="ORF">SAMN06265795_104263</name>
</gene>
<feature type="chain" id="PRO_5013280573" evidence="1">
    <location>
        <begin position="22"/>
        <end position="178"/>
    </location>
</feature>
<feature type="signal peptide" evidence="1">
    <location>
        <begin position="1"/>
        <end position="21"/>
    </location>
</feature>
<dbReference type="RefSeq" id="WP_089399091.1">
    <property type="nucleotide sequence ID" value="NZ_FZOT01000004.1"/>
</dbReference>
<reference evidence="2 3" key="1">
    <citation type="submission" date="2017-06" db="EMBL/GenBank/DDBJ databases">
        <authorList>
            <person name="Kim H.J."/>
            <person name="Triplett B.A."/>
        </authorList>
    </citation>
    <scope>NUCLEOTIDE SEQUENCE [LARGE SCALE GENOMIC DNA]</scope>
    <source>
        <strain evidence="2 3">U15</strain>
    </source>
</reference>
<organism evidence="2 3">
    <name type="scientific">Noviherbaspirillum humi</name>
    <dbReference type="NCBI Taxonomy" id="1688639"/>
    <lineage>
        <taxon>Bacteria</taxon>
        <taxon>Pseudomonadati</taxon>
        <taxon>Pseudomonadota</taxon>
        <taxon>Betaproteobacteria</taxon>
        <taxon>Burkholderiales</taxon>
        <taxon>Oxalobacteraceae</taxon>
        <taxon>Noviherbaspirillum</taxon>
    </lineage>
</organism>
<evidence type="ECO:0000313" key="3">
    <source>
        <dbReference type="Proteomes" id="UP000198284"/>
    </source>
</evidence>
<dbReference type="Proteomes" id="UP000198284">
    <property type="component" value="Unassembled WGS sequence"/>
</dbReference>
<proteinExistence type="predicted"/>
<protein>
    <submittedName>
        <fullName evidence="2">Uncharacterized protein</fullName>
    </submittedName>
</protein>